<dbReference type="OrthoDB" id="6741731at2759"/>
<name>A0A8K0G7Z0_IGNLU</name>
<dbReference type="EMBL" id="VTPC01070298">
    <property type="protein sequence ID" value="KAF2889156.1"/>
    <property type="molecule type" value="Genomic_DNA"/>
</dbReference>
<comment type="caution">
    <text evidence="1">The sequence shown here is derived from an EMBL/GenBank/DDBJ whole genome shotgun (WGS) entry which is preliminary data.</text>
</comment>
<evidence type="ECO:0000313" key="1">
    <source>
        <dbReference type="EMBL" id="KAF2889156.1"/>
    </source>
</evidence>
<feature type="non-terminal residue" evidence="1">
    <location>
        <position position="1"/>
    </location>
</feature>
<accession>A0A8K0G7Z0</accession>
<dbReference type="AlphaFoldDB" id="A0A8K0G7Z0"/>
<organism evidence="1 2">
    <name type="scientific">Ignelater luminosus</name>
    <name type="common">Cucubano</name>
    <name type="synonym">Pyrophorus luminosus</name>
    <dbReference type="NCBI Taxonomy" id="2038154"/>
    <lineage>
        <taxon>Eukaryota</taxon>
        <taxon>Metazoa</taxon>
        <taxon>Ecdysozoa</taxon>
        <taxon>Arthropoda</taxon>
        <taxon>Hexapoda</taxon>
        <taxon>Insecta</taxon>
        <taxon>Pterygota</taxon>
        <taxon>Neoptera</taxon>
        <taxon>Endopterygota</taxon>
        <taxon>Coleoptera</taxon>
        <taxon>Polyphaga</taxon>
        <taxon>Elateriformia</taxon>
        <taxon>Elateroidea</taxon>
        <taxon>Elateridae</taxon>
        <taxon>Agrypninae</taxon>
        <taxon>Pyrophorini</taxon>
        <taxon>Ignelater</taxon>
    </lineage>
</organism>
<reference evidence="1" key="1">
    <citation type="submission" date="2019-08" db="EMBL/GenBank/DDBJ databases">
        <title>The genome of the North American firefly Photinus pyralis.</title>
        <authorList>
            <consortium name="Photinus pyralis genome working group"/>
            <person name="Fallon T.R."/>
            <person name="Sander Lower S.E."/>
            <person name="Weng J.-K."/>
        </authorList>
    </citation>
    <scope>NUCLEOTIDE SEQUENCE</scope>
    <source>
        <strain evidence="1">TRF0915ILg1</strain>
        <tissue evidence="1">Whole body</tissue>
    </source>
</reference>
<proteinExistence type="predicted"/>
<keyword evidence="2" id="KW-1185">Reference proteome</keyword>
<gene>
    <name evidence="1" type="ORF">ILUMI_17017</name>
</gene>
<dbReference type="Proteomes" id="UP000801492">
    <property type="component" value="Unassembled WGS sequence"/>
</dbReference>
<protein>
    <submittedName>
        <fullName evidence="1">Uncharacterized protein</fullName>
    </submittedName>
</protein>
<sequence length="169" mass="19605">NENGLDVKVRKKFFLATLGYTLNNDRRLRNIIPMNDPADLQPRSVKLGHPSSKRIDRDRIRGHINLFHPEISHYRREHAPLGKYLPSDFNITLMHKDFVGRYPDVSISYELYRKQVYSMNISFAVLGHKECWACETFNMHCKSAGHGKDSAQNPDCDLFFSADLQKINI</sequence>
<evidence type="ECO:0000313" key="2">
    <source>
        <dbReference type="Proteomes" id="UP000801492"/>
    </source>
</evidence>